<dbReference type="InterPro" id="IPR055346">
    <property type="entry name" value="Fe-S_cluster_assembly_SufBD"/>
</dbReference>
<evidence type="ECO:0000313" key="4">
    <source>
        <dbReference type="Proteomes" id="UP001144612"/>
    </source>
</evidence>
<protein>
    <submittedName>
        <fullName evidence="3">SufD family Fe-S cluster assembly protein</fullName>
    </submittedName>
</protein>
<dbReference type="EMBL" id="JAPQFJ010000015">
    <property type="protein sequence ID" value="MCY6959748.1"/>
    <property type="molecule type" value="Genomic_DNA"/>
</dbReference>
<evidence type="ECO:0000259" key="2">
    <source>
        <dbReference type="Pfam" id="PF01458"/>
    </source>
</evidence>
<comment type="similarity">
    <text evidence="1">Belongs to the iron-sulfur cluster assembly SufBD family.</text>
</comment>
<proteinExistence type="inferred from homology"/>
<reference evidence="3" key="1">
    <citation type="submission" date="2022-12" db="EMBL/GenBank/DDBJ databases">
        <title>Clostridium sp. nov., isolated from industrial wastewater.</title>
        <authorList>
            <person name="Jiayan W."/>
        </authorList>
    </citation>
    <scope>NUCLEOTIDE SEQUENCE</scope>
    <source>
        <strain evidence="3">ZC22-4</strain>
    </source>
</reference>
<keyword evidence="4" id="KW-1185">Reference proteome</keyword>
<name>A0ABT4DDN7_9CLOT</name>
<feature type="domain" description="SUF system FeS cluster assembly SufBD core" evidence="2">
    <location>
        <begin position="83"/>
        <end position="304"/>
    </location>
</feature>
<dbReference type="SUPFAM" id="SSF101960">
    <property type="entry name" value="Stabilizer of iron transporter SufD"/>
    <property type="match status" value="1"/>
</dbReference>
<dbReference type="PANTHER" id="PTHR30508:SF1">
    <property type="entry name" value="UPF0051 PROTEIN ABCI8, CHLOROPLASTIC-RELATED"/>
    <property type="match status" value="1"/>
</dbReference>
<dbReference type="InterPro" id="IPR037284">
    <property type="entry name" value="SUF_FeS_clus_asmbl_SufBD_sf"/>
</dbReference>
<organism evidence="3 4">
    <name type="scientific">Clostridium brassicae</name>
    <dbReference type="NCBI Taxonomy" id="2999072"/>
    <lineage>
        <taxon>Bacteria</taxon>
        <taxon>Bacillati</taxon>
        <taxon>Bacillota</taxon>
        <taxon>Clostridia</taxon>
        <taxon>Eubacteriales</taxon>
        <taxon>Clostridiaceae</taxon>
        <taxon>Clostridium</taxon>
    </lineage>
</organism>
<gene>
    <name evidence="3" type="ORF">OW729_14100</name>
</gene>
<sequence length="306" mass="33623">MVNSIEEKVLSEIDNLDDLYKGAHNIRSNGKAISRTSSKTITISNKQDKAGINVVVSPDTKNESVHVPVIISNSDITDTVYNTFDIGENSDVTIVAGCGIHNCTAQKTEHVGIHDLFVRKGSKVKYVEKHYAESEGESRKVFHTKTIIEVEENGTLEMELVQIKGVDDSKKDLEVNLHKNAHLIITERIFTELNQEAKSNLIVNLIGEDASAQTISRTVAKGESKQTFNFMINGKNKSRGHIECDSIIMDKAVVTSVPALCASCEDAELIHEAAIGKIASDQIMKLMSLGLTEEEAQETILQGFLK</sequence>
<comment type="caution">
    <text evidence="3">The sequence shown here is derived from an EMBL/GenBank/DDBJ whole genome shotgun (WGS) entry which is preliminary data.</text>
</comment>
<dbReference type="Proteomes" id="UP001144612">
    <property type="component" value="Unassembled WGS sequence"/>
</dbReference>
<evidence type="ECO:0000313" key="3">
    <source>
        <dbReference type="EMBL" id="MCY6959748.1"/>
    </source>
</evidence>
<evidence type="ECO:0000256" key="1">
    <source>
        <dbReference type="ARBA" id="ARBA00043967"/>
    </source>
</evidence>
<dbReference type="PANTHER" id="PTHR30508">
    <property type="entry name" value="FES CLUSTER ASSEMBLY PROTEIN SUF"/>
    <property type="match status" value="1"/>
</dbReference>
<dbReference type="RefSeq" id="WP_268062182.1">
    <property type="nucleotide sequence ID" value="NZ_JAPQFJ010000015.1"/>
</dbReference>
<accession>A0ABT4DDN7</accession>
<dbReference type="InterPro" id="IPR000825">
    <property type="entry name" value="SUF_FeS_clus_asmbl_SufBD_core"/>
</dbReference>
<dbReference type="Pfam" id="PF01458">
    <property type="entry name" value="SUFBD_core"/>
    <property type="match status" value="1"/>
</dbReference>